<evidence type="ECO:0000313" key="5">
    <source>
        <dbReference type="Proteomes" id="UP000241462"/>
    </source>
</evidence>
<dbReference type="PROSITE" id="PS50157">
    <property type="entry name" value="ZINC_FINGER_C2H2_2"/>
    <property type="match status" value="1"/>
</dbReference>
<feature type="compositionally biased region" description="Low complexity" evidence="2">
    <location>
        <begin position="331"/>
        <end position="351"/>
    </location>
</feature>
<dbReference type="Proteomes" id="UP000241462">
    <property type="component" value="Unassembled WGS sequence"/>
</dbReference>
<feature type="region of interest" description="Disordered" evidence="2">
    <location>
        <begin position="448"/>
        <end position="490"/>
    </location>
</feature>
<reference evidence="4 5" key="1">
    <citation type="journal article" date="2018" name="Mycol. Prog.">
        <title>Coniella lustricola, a new species from submerged detritus.</title>
        <authorList>
            <person name="Raudabaugh D.B."/>
            <person name="Iturriaga T."/>
            <person name="Carver A."/>
            <person name="Mondo S."/>
            <person name="Pangilinan J."/>
            <person name="Lipzen A."/>
            <person name="He G."/>
            <person name="Amirebrahimi M."/>
            <person name="Grigoriev I.V."/>
            <person name="Miller A.N."/>
        </authorList>
    </citation>
    <scope>NUCLEOTIDE SEQUENCE [LARGE SCALE GENOMIC DNA]</scope>
    <source>
        <strain evidence="4 5">B22-T-1</strain>
    </source>
</reference>
<evidence type="ECO:0000256" key="2">
    <source>
        <dbReference type="SAM" id="MobiDB-lite"/>
    </source>
</evidence>
<keyword evidence="1" id="KW-0863">Zinc-finger</keyword>
<feature type="compositionally biased region" description="Low complexity" evidence="2">
    <location>
        <begin position="462"/>
        <end position="486"/>
    </location>
</feature>
<dbReference type="Gene3D" id="3.30.160.60">
    <property type="entry name" value="Classic Zinc Finger"/>
    <property type="match status" value="1"/>
</dbReference>
<dbReference type="OrthoDB" id="10018191at2759"/>
<proteinExistence type="predicted"/>
<gene>
    <name evidence="4" type="ORF">BD289DRAFT_450328</name>
</gene>
<dbReference type="EMBL" id="KZ678383">
    <property type="protein sequence ID" value="PSS00569.1"/>
    <property type="molecule type" value="Genomic_DNA"/>
</dbReference>
<evidence type="ECO:0000259" key="3">
    <source>
        <dbReference type="PROSITE" id="PS50157"/>
    </source>
</evidence>
<evidence type="ECO:0000313" key="4">
    <source>
        <dbReference type="EMBL" id="PSS00569.1"/>
    </source>
</evidence>
<keyword evidence="1" id="KW-0862">Zinc</keyword>
<keyword evidence="5" id="KW-1185">Reference proteome</keyword>
<dbReference type="SMART" id="SM00355">
    <property type="entry name" value="ZnF_C2H2"/>
    <property type="match status" value="2"/>
</dbReference>
<dbReference type="AlphaFoldDB" id="A0A2T3AJ22"/>
<organism evidence="4 5">
    <name type="scientific">Coniella lustricola</name>
    <dbReference type="NCBI Taxonomy" id="2025994"/>
    <lineage>
        <taxon>Eukaryota</taxon>
        <taxon>Fungi</taxon>
        <taxon>Dikarya</taxon>
        <taxon>Ascomycota</taxon>
        <taxon>Pezizomycotina</taxon>
        <taxon>Sordariomycetes</taxon>
        <taxon>Sordariomycetidae</taxon>
        <taxon>Diaporthales</taxon>
        <taxon>Schizoparmaceae</taxon>
        <taxon>Coniella</taxon>
    </lineage>
</organism>
<dbReference type="STRING" id="2025994.A0A2T3AJ22"/>
<feature type="compositionally biased region" description="Basic residues" evidence="2">
    <location>
        <begin position="163"/>
        <end position="182"/>
    </location>
</feature>
<feature type="domain" description="C2H2-type" evidence="3">
    <location>
        <begin position="368"/>
        <end position="397"/>
    </location>
</feature>
<accession>A0A2T3AJ22</accession>
<sequence>MDHKTHAGSAFDFEDCTDDTINHINLLDPIDTTGGGFAFGPDTNTNQALSCPSSCPSTTGSFSSASSIYDPFTPTSRTSTPQQPIHHFDTSSSYDSNNESIMFDFTPPPSATSTYFPLDIKSTVAPNMLTQQCGMAVAPSTPSRCHNIFDGTGNGSGLSGLHHAGHHMGHSHHSHHQGHHHHAGLDFTTTTPTQDVDAAYAAAAASLSDALGSSPFMIPTPSPPFGGHNSNTPSCGDLTSMWGQHGDGSPITFSSPAMSLTTPSAHLGGAIGGCSVGGSGMGSYGGTVASTTATNMRRRVAMDGPQQTSAMLQQHLQQQHTTPTKMRNPISSSSSSKPRSAQARTAAQAQRAAHRVTKNLERIPPRKYKCDECNGKVYSRAEHLKRHKSEVHVDNPTKWVCDFCVPKPKVFGRCDNFRDHLKRHVQKNSGSRTKSQPGAAALLAKMQSEMKTKKRRVPKSESTPSPSTTAGSGAASSSPLSSPTAGMKLETMGSPLFTSALCLR</sequence>
<feature type="region of interest" description="Disordered" evidence="2">
    <location>
        <begin position="304"/>
        <end position="356"/>
    </location>
</feature>
<feature type="region of interest" description="Disordered" evidence="2">
    <location>
        <begin position="156"/>
        <end position="185"/>
    </location>
</feature>
<name>A0A2T3AJ22_9PEZI</name>
<feature type="compositionally biased region" description="Low complexity" evidence="2">
    <location>
        <begin position="312"/>
        <end position="322"/>
    </location>
</feature>
<dbReference type="GO" id="GO:0008270">
    <property type="term" value="F:zinc ion binding"/>
    <property type="evidence" value="ECO:0007669"/>
    <property type="project" value="UniProtKB-KW"/>
</dbReference>
<dbReference type="InterPro" id="IPR013087">
    <property type="entry name" value="Znf_C2H2_type"/>
</dbReference>
<dbReference type="InParanoid" id="A0A2T3AJ22"/>
<evidence type="ECO:0000256" key="1">
    <source>
        <dbReference type="PROSITE-ProRule" id="PRU00042"/>
    </source>
</evidence>
<protein>
    <recommendedName>
        <fullName evidence="3">C2H2-type domain-containing protein</fullName>
    </recommendedName>
</protein>
<keyword evidence="1" id="KW-0479">Metal-binding</keyword>